<evidence type="ECO:0000313" key="7">
    <source>
        <dbReference type="EMBL" id="HIV38895.1"/>
    </source>
</evidence>
<evidence type="ECO:0000256" key="3">
    <source>
        <dbReference type="ARBA" id="ARBA00022695"/>
    </source>
</evidence>
<organism evidence="7 8">
    <name type="scientific">Candidatus Blautia stercorigallinarum</name>
    <dbReference type="NCBI Taxonomy" id="2838501"/>
    <lineage>
        <taxon>Bacteria</taxon>
        <taxon>Bacillati</taxon>
        <taxon>Bacillota</taxon>
        <taxon>Clostridia</taxon>
        <taxon>Lachnospirales</taxon>
        <taxon>Lachnospiraceae</taxon>
        <taxon>Blautia</taxon>
    </lineage>
</organism>
<gene>
    <name evidence="7" type="primary">citX</name>
    <name evidence="7" type="ORF">H9747_07840</name>
</gene>
<dbReference type="GO" id="GO:0016829">
    <property type="term" value="F:lyase activity"/>
    <property type="evidence" value="ECO:0007669"/>
    <property type="project" value="UniProtKB-KW"/>
</dbReference>
<dbReference type="GO" id="GO:0046917">
    <property type="term" value="F:triphosphoribosyl-dephospho-CoA synthase activity"/>
    <property type="evidence" value="ECO:0007669"/>
    <property type="project" value="UniProtKB-EC"/>
</dbReference>
<dbReference type="Pfam" id="PF03802">
    <property type="entry name" value="CitX"/>
    <property type="match status" value="1"/>
</dbReference>
<accession>A0A9D1TFG0</accession>
<dbReference type="PANTHER" id="PTHR30201:SF2">
    <property type="entry name" value="2-(5''-TRIPHOSPHORIBOSYL)-3'-DEPHOSPHOCOENZYME-A SYNTHASE"/>
    <property type="match status" value="1"/>
</dbReference>
<dbReference type="GO" id="GO:0005524">
    <property type="term" value="F:ATP binding"/>
    <property type="evidence" value="ECO:0007669"/>
    <property type="project" value="UniProtKB-KW"/>
</dbReference>
<name>A0A9D1TFG0_9FIRM</name>
<evidence type="ECO:0000256" key="5">
    <source>
        <dbReference type="ARBA" id="ARBA00022840"/>
    </source>
</evidence>
<dbReference type="GO" id="GO:0051191">
    <property type="term" value="P:prosthetic group biosynthetic process"/>
    <property type="evidence" value="ECO:0007669"/>
    <property type="project" value="InterPro"/>
</dbReference>
<comment type="catalytic activity">
    <reaction evidence="6">
        <text>apo-[citrate lyase ACP] + 2'-(5''-triphospho-alpha-D-ribosyl)-3'-dephospho-CoA = holo-[citrate lyase ACP] + diphosphate</text>
        <dbReference type="Rhea" id="RHEA:16333"/>
        <dbReference type="Rhea" id="RHEA-COMP:10157"/>
        <dbReference type="Rhea" id="RHEA-COMP:10158"/>
        <dbReference type="ChEBI" id="CHEBI:29999"/>
        <dbReference type="ChEBI" id="CHEBI:33019"/>
        <dbReference type="ChEBI" id="CHEBI:61378"/>
        <dbReference type="ChEBI" id="CHEBI:82683"/>
        <dbReference type="EC" id="2.7.7.61"/>
    </reaction>
</comment>
<evidence type="ECO:0000256" key="4">
    <source>
        <dbReference type="ARBA" id="ARBA00022741"/>
    </source>
</evidence>
<keyword evidence="5" id="KW-0067">ATP-binding</keyword>
<dbReference type="AlphaFoldDB" id="A0A9D1TFG0"/>
<dbReference type="GO" id="GO:0050519">
    <property type="term" value="F:holo-citrate lyase synthase activity"/>
    <property type="evidence" value="ECO:0007669"/>
    <property type="project" value="UniProtKB-EC"/>
</dbReference>
<evidence type="ECO:0000256" key="2">
    <source>
        <dbReference type="ARBA" id="ARBA00022679"/>
    </source>
</evidence>
<comment type="caution">
    <text evidence="7">The sequence shown here is derived from an EMBL/GenBank/DDBJ whole genome shotgun (WGS) entry which is preliminary data.</text>
</comment>
<dbReference type="EMBL" id="DXIQ01000049">
    <property type="protein sequence ID" value="HIV38895.1"/>
    <property type="molecule type" value="Genomic_DNA"/>
</dbReference>
<protein>
    <submittedName>
        <fullName evidence="7">Citrate lyase holo-[acyl-carrier protein] synthase</fullName>
        <ecNumber evidence="7">2.7.7.61</ecNumber>
    </submittedName>
</protein>
<dbReference type="InterPro" id="IPR002736">
    <property type="entry name" value="CitG"/>
</dbReference>
<keyword evidence="4" id="KW-0547">Nucleotide-binding</keyword>
<dbReference type="InterPro" id="IPR005551">
    <property type="entry name" value="CitX"/>
</dbReference>
<dbReference type="NCBIfam" id="TIGR03124">
    <property type="entry name" value="citrate_citX"/>
    <property type="match status" value="1"/>
</dbReference>
<dbReference type="EC" id="2.7.7.61" evidence="7"/>
<reference evidence="7" key="1">
    <citation type="journal article" date="2021" name="PeerJ">
        <title>Extensive microbial diversity within the chicken gut microbiome revealed by metagenomics and culture.</title>
        <authorList>
            <person name="Gilroy R."/>
            <person name="Ravi A."/>
            <person name="Getino M."/>
            <person name="Pursley I."/>
            <person name="Horton D.L."/>
            <person name="Alikhan N.F."/>
            <person name="Baker D."/>
            <person name="Gharbi K."/>
            <person name="Hall N."/>
            <person name="Watson M."/>
            <person name="Adriaenssens E.M."/>
            <person name="Foster-Nyarko E."/>
            <person name="Jarju S."/>
            <person name="Secka A."/>
            <person name="Antonio M."/>
            <person name="Oren A."/>
            <person name="Chaudhuri R.R."/>
            <person name="La Ragione R."/>
            <person name="Hildebrand F."/>
            <person name="Pallen M.J."/>
        </authorList>
    </citation>
    <scope>NUCLEOTIDE SEQUENCE</scope>
    <source>
        <strain evidence="7">CHK195-9823</strain>
    </source>
</reference>
<dbReference type="Proteomes" id="UP000886814">
    <property type="component" value="Unassembled WGS sequence"/>
</dbReference>
<proteinExistence type="predicted"/>
<comment type="catalytic activity">
    <reaction evidence="1">
        <text>3'-dephospho-CoA + ATP = 2'-(5''-triphospho-alpha-D-ribosyl)-3'-dephospho-CoA + adenine</text>
        <dbReference type="Rhea" id="RHEA:15117"/>
        <dbReference type="ChEBI" id="CHEBI:16708"/>
        <dbReference type="ChEBI" id="CHEBI:30616"/>
        <dbReference type="ChEBI" id="CHEBI:57328"/>
        <dbReference type="ChEBI" id="CHEBI:61378"/>
        <dbReference type="EC" id="2.4.2.52"/>
    </reaction>
</comment>
<dbReference type="PANTHER" id="PTHR30201">
    <property type="entry name" value="TRIPHOSPHORIBOSYL-DEPHOSPHO-COA SYNTHASE"/>
    <property type="match status" value="1"/>
</dbReference>
<evidence type="ECO:0000256" key="1">
    <source>
        <dbReference type="ARBA" id="ARBA00001210"/>
    </source>
</evidence>
<evidence type="ECO:0000313" key="8">
    <source>
        <dbReference type="Proteomes" id="UP000886814"/>
    </source>
</evidence>
<keyword evidence="2 7" id="KW-0808">Transferase</keyword>
<keyword evidence="3 7" id="KW-0548">Nucleotidyltransferase</keyword>
<reference evidence="7" key="2">
    <citation type="submission" date="2021-04" db="EMBL/GenBank/DDBJ databases">
        <authorList>
            <person name="Gilroy R."/>
        </authorList>
    </citation>
    <scope>NUCLEOTIDE SEQUENCE</scope>
    <source>
        <strain evidence="7">CHK195-9823</strain>
    </source>
</reference>
<evidence type="ECO:0000256" key="6">
    <source>
        <dbReference type="ARBA" id="ARBA00048574"/>
    </source>
</evidence>
<dbReference type="Pfam" id="PF01874">
    <property type="entry name" value="CitG"/>
    <property type="match status" value="1"/>
</dbReference>
<dbReference type="Gene3D" id="1.10.4200.10">
    <property type="entry name" value="Triphosphoribosyl-dephospho-CoA protein"/>
    <property type="match status" value="1"/>
</dbReference>
<sequence>MRLELWIKGQEASLEEILDGRERRGEIQGELLTRKGDSLVSFTLNIPGPVKVFPFAIWLFETGDRLIRQMVKAEQGEILQSRENRGNTGLEGFYLLNLPPEKVKRNLTIAEEKHPLGRLFDFDVLDRWGRKVSRQELGFPERKCLICGGPAFLCSRSRRHSAKEVFDREIRMIEDFYIERMASHIGLLMQKSLLYEVNTTLKPGLVDRIHNGAHRDMDLMTFVDSAYALTPYFISCAREGLEFSEEREELPRLFKRLRSLGMEGEKIMKEAAKGVNPHKGMIFSGGILCCCAGYLAGRPENDFADEDFPEILGEVSRKMTENLMEDYKKLKKRAPETHGEKLYIRYGIEGIRGEAARGFPHVLKEGIFYFEKLRQGGRTMNQAGLLTLLRYISAAEDTNMIIRSDYGTVLKIQERLKEFLITAGYEKQLEMLPDLDAYFVKKNISPGGSADMLALTYFLYFLRNIPCPFETFDIERGE</sequence>
<keyword evidence="7" id="KW-0456">Lyase</keyword>